<evidence type="ECO:0000256" key="1">
    <source>
        <dbReference type="SAM" id="MobiDB-lite"/>
    </source>
</evidence>
<name>A0A6A6X4R7_9PLEO</name>
<evidence type="ECO:0000313" key="3">
    <source>
        <dbReference type="Proteomes" id="UP000799757"/>
    </source>
</evidence>
<sequence length="465" mass="52194">MSYTHELSAPFSSFLIDPRDGLALVAVNALYNEIQEDITRAQQTTSTAYEAEQWAAIQEELNRQREQLHNCAIQMQFEQLQARIQDTDAGRVSRQAARTTPAIPAYTPAPPPTPRLRPVDLVSTRSRVPGTGVIEPAVRRETAAGIDPSAEVAMGTFEMRAQIASFIHLLRRLERYHCLDPTYAGPIIQFYMQQAHDTRPDPLETARLVKEQRDDNLRHYGYEGPNLVARAQERLEIQLEVDHGLQPPAEFQRQRERALEELRHLLRQSPVPDSEYDSAESTNGDEEGGPELSHLPELMSGHASLSSDEQELEPVSPRTATIRAQFPLYVTPSPPSPPRRPQPQMSTTRSASRRRGRGRSRLDSLERQPLHHEERPGHPRRSHAPSRGPLHHARSSSPSRALQLSPSSLRGRGIVMPQLDPSEVDGRGFAVLRTREQIRSFLGPCHKIGPFISVIAEVVVTLLLN</sequence>
<feature type="compositionally biased region" description="Acidic residues" evidence="1">
    <location>
        <begin position="274"/>
        <end position="289"/>
    </location>
</feature>
<feature type="compositionally biased region" description="Basic and acidic residues" evidence="1">
    <location>
        <begin position="360"/>
        <end position="377"/>
    </location>
</feature>
<feature type="compositionally biased region" description="Basic residues" evidence="1">
    <location>
        <begin position="378"/>
        <end position="394"/>
    </location>
</feature>
<dbReference type="AlphaFoldDB" id="A0A6A6X4R7"/>
<dbReference type="Proteomes" id="UP000799757">
    <property type="component" value="Unassembled WGS sequence"/>
</dbReference>
<gene>
    <name evidence="2" type="ORF">K505DRAFT_340033</name>
</gene>
<protein>
    <submittedName>
        <fullName evidence="2">Uncharacterized protein</fullName>
    </submittedName>
</protein>
<feature type="region of interest" description="Disordered" evidence="1">
    <location>
        <begin position="265"/>
        <end position="420"/>
    </location>
</feature>
<evidence type="ECO:0000313" key="2">
    <source>
        <dbReference type="EMBL" id="KAF2790907.1"/>
    </source>
</evidence>
<feature type="compositionally biased region" description="Polar residues" evidence="1">
    <location>
        <begin position="395"/>
        <end position="408"/>
    </location>
</feature>
<reference evidence="2" key="1">
    <citation type="journal article" date="2020" name="Stud. Mycol.">
        <title>101 Dothideomycetes genomes: a test case for predicting lifestyles and emergence of pathogens.</title>
        <authorList>
            <person name="Haridas S."/>
            <person name="Albert R."/>
            <person name="Binder M."/>
            <person name="Bloem J."/>
            <person name="Labutti K."/>
            <person name="Salamov A."/>
            <person name="Andreopoulos B."/>
            <person name="Baker S."/>
            <person name="Barry K."/>
            <person name="Bills G."/>
            <person name="Bluhm B."/>
            <person name="Cannon C."/>
            <person name="Castanera R."/>
            <person name="Culley D."/>
            <person name="Daum C."/>
            <person name="Ezra D."/>
            <person name="Gonzalez J."/>
            <person name="Henrissat B."/>
            <person name="Kuo A."/>
            <person name="Liang C."/>
            <person name="Lipzen A."/>
            <person name="Lutzoni F."/>
            <person name="Magnuson J."/>
            <person name="Mondo S."/>
            <person name="Nolan M."/>
            <person name="Ohm R."/>
            <person name="Pangilinan J."/>
            <person name="Park H.-J."/>
            <person name="Ramirez L."/>
            <person name="Alfaro M."/>
            <person name="Sun H."/>
            <person name="Tritt A."/>
            <person name="Yoshinaga Y."/>
            <person name="Zwiers L.-H."/>
            <person name="Turgeon B."/>
            <person name="Goodwin S."/>
            <person name="Spatafora J."/>
            <person name="Crous P."/>
            <person name="Grigoriev I."/>
        </authorList>
    </citation>
    <scope>NUCLEOTIDE SEQUENCE</scope>
    <source>
        <strain evidence="2">CBS 109.77</strain>
    </source>
</reference>
<dbReference type="EMBL" id="MU002048">
    <property type="protein sequence ID" value="KAF2790907.1"/>
    <property type="molecule type" value="Genomic_DNA"/>
</dbReference>
<feature type="compositionally biased region" description="Pro residues" evidence="1">
    <location>
        <begin position="332"/>
        <end position="341"/>
    </location>
</feature>
<keyword evidence="3" id="KW-1185">Reference proteome</keyword>
<accession>A0A6A6X4R7</accession>
<organism evidence="2 3">
    <name type="scientific">Melanomma pulvis-pyrius CBS 109.77</name>
    <dbReference type="NCBI Taxonomy" id="1314802"/>
    <lineage>
        <taxon>Eukaryota</taxon>
        <taxon>Fungi</taxon>
        <taxon>Dikarya</taxon>
        <taxon>Ascomycota</taxon>
        <taxon>Pezizomycotina</taxon>
        <taxon>Dothideomycetes</taxon>
        <taxon>Pleosporomycetidae</taxon>
        <taxon>Pleosporales</taxon>
        <taxon>Melanommataceae</taxon>
        <taxon>Melanomma</taxon>
    </lineage>
</organism>
<proteinExistence type="predicted"/>